<dbReference type="AlphaFoldDB" id="A0A0K0YGG3"/>
<name>A0A0K0YGG3_SOYBN</name>
<sequence>MISNYKGASNAGLKPLQDREVCKTEKIHCEAEGGSSIFFYRVSTLGVWDDPVYMIRLA</sequence>
<dbReference type="EMBL" id="KR827485">
    <property type="protein sequence ID" value="AKS50199.1"/>
    <property type="molecule type" value="mRNA"/>
</dbReference>
<organism evidence="1">
    <name type="scientific">Glycine max</name>
    <name type="common">Soybean</name>
    <name type="synonym">Glycine hispida</name>
    <dbReference type="NCBI Taxonomy" id="3847"/>
    <lineage>
        <taxon>Eukaryota</taxon>
        <taxon>Viridiplantae</taxon>
        <taxon>Streptophyta</taxon>
        <taxon>Embryophyta</taxon>
        <taxon>Tracheophyta</taxon>
        <taxon>Spermatophyta</taxon>
        <taxon>Magnoliopsida</taxon>
        <taxon>eudicotyledons</taxon>
        <taxon>Gunneridae</taxon>
        <taxon>Pentapetalae</taxon>
        <taxon>rosids</taxon>
        <taxon>fabids</taxon>
        <taxon>Fabales</taxon>
        <taxon>Fabaceae</taxon>
        <taxon>Papilionoideae</taxon>
        <taxon>50 kb inversion clade</taxon>
        <taxon>NPAAA clade</taxon>
        <taxon>indigoferoid/millettioid clade</taxon>
        <taxon>Phaseoleae</taxon>
        <taxon>Glycine</taxon>
        <taxon>Glycine subgen. Soja</taxon>
    </lineage>
</organism>
<evidence type="ECO:0000313" key="1">
    <source>
        <dbReference type="EMBL" id="AKS50199.1"/>
    </source>
</evidence>
<accession>A0A0K0YGG3</accession>
<protein>
    <submittedName>
        <fullName evidence="1">Uncharacterized protein</fullName>
    </submittedName>
</protein>
<reference evidence="1" key="1">
    <citation type="submission" date="2015-05" db="EMBL/GenBank/DDBJ databases">
        <title>Utilizing next-generation sequencing to resolve the backbone and inform taxonomy of the Core Goodeniaceae.</title>
        <authorList>
            <person name="Michener P.S."/>
            <person name="Gardner A.G."/>
            <person name="Jabaily R.S."/>
            <person name="Sessa E."/>
        </authorList>
    </citation>
    <scope>NUCLEOTIDE SEQUENCE</scope>
    <source>
        <tissue evidence="1">Nodal tissue</tissue>
    </source>
</reference>
<proteinExistence type="evidence at transcript level"/>